<feature type="compositionally biased region" description="Basic residues" evidence="1">
    <location>
        <begin position="73"/>
        <end position="82"/>
    </location>
</feature>
<protein>
    <submittedName>
        <fullName evidence="3">Uncharacterized protein</fullName>
    </submittedName>
</protein>
<evidence type="ECO:0000313" key="3">
    <source>
        <dbReference type="EMBL" id="CAB9504130.1"/>
    </source>
</evidence>
<evidence type="ECO:0000313" key="4">
    <source>
        <dbReference type="Proteomes" id="UP001153069"/>
    </source>
</evidence>
<feature type="chain" id="PRO_5040228621" evidence="2">
    <location>
        <begin position="18"/>
        <end position="82"/>
    </location>
</feature>
<dbReference type="EMBL" id="CAICTM010000185">
    <property type="protein sequence ID" value="CAB9504130.1"/>
    <property type="molecule type" value="Genomic_DNA"/>
</dbReference>
<keyword evidence="2" id="KW-0732">Signal</keyword>
<proteinExistence type="predicted"/>
<name>A0A9N8H9C4_9STRA</name>
<accession>A0A9N8H9C4</accession>
<feature type="signal peptide" evidence="2">
    <location>
        <begin position="1"/>
        <end position="17"/>
    </location>
</feature>
<gene>
    <name evidence="3" type="ORF">SEMRO_186_G080780.1</name>
</gene>
<reference evidence="3" key="1">
    <citation type="submission" date="2020-06" db="EMBL/GenBank/DDBJ databases">
        <authorList>
            <consortium name="Plant Systems Biology data submission"/>
        </authorList>
    </citation>
    <scope>NUCLEOTIDE SEQUENCE</scope>
    <source>
        <strain evidence="3">D6</strain>
    </source>
</reference>
<dbReference type="Proteomes" id="UP001153069">
    <property type="component" value="Unassembled WGS sequence"/>
</dbReference>
<evidence type="ECO:0000256" key="2">
    <source>
        <dbReference type="SAM" id="SignalP"/>
    </source>
</evidence>
<organism evidence="3 4">
    <name type="scientific">Seminavis robusta</name>
    <dbReference type="NCBI Taxonomy" id="568900"/>
    <lineage>
        <taxon>Eukaryota</taxon>
        <taxon>Sar</taxon>
        <taxon>Stramenopiles</taxon>
        <taxon>Ochrophyta</taxon>
        <taxon>Bacillariophyta</taxon>
        <taxon>Bacillariophyceae</taxon>
        <taxon>Bacillariophycidae</taxon>
        <taxon>Naviculales</taxon>
        <taxon>Naviculaceae</taxon>
        <taxon>Seminavis</taxon>
    </lineage>
</organism>
<comment type="caution">
    <text evidence="3">The sequence shown here is derived from an EMBL/GenBank/DDBJ whole genome shotgun (WGS) entry which is preliminary data.</text>
</comment>
<feature type="region of interest" description="Disordered" evidence="1">
    <location>
        <begin position="52"/>
        <end position="82"/>
    </location>
</feature>
<sequence length="82" mass="8633">MKTTAALVLLSALSASAFVPAAHKPSAQSALRVTPEEDMELTRKVIAKFFGDDMSEPAPAPAAPAAEPEEAPKKKKSKKSKN</sequence>
<evidence type="ECO:0000256" key="1">
    <source>
        <dbReference type="SAM" id="MobiDB-lite"/>
    </source>
</evidence>
<keyword evidence="4" id="KW-1185">Reference proteome</keyword>
<dbReference type="AlphaFoldDB" id="A0A9N8H9C4"/>